<name>A0A017RWW7_9CLOT</name>
<dbReference type="InterPro" id="IPR015017">
    <property type="entry name" value="DUF1904"/>
</dbReference>
<protein>
    <recommendedName>
        <fullName evidence="3">DUF1904 domain-containing protein</fullName>
    </recommendedName>
</protein>
<dbReference type="Pfam" id="PF08921">
    <property type="entry name" value="DUF1904"/>
    <property type="match status" value="1"/>
</dbReference>
<dbReference type="STRING" id="1403537.Q428_04300"/>
<comment type="caution">
    <text evidence="1">The sequence shown here is derived from an EMBL/GenBank/DDBJ whole genome shotgun (WGS) entry which is preliminary data.</text>
</comment>
<dbReference type="AlphaFoldDB" id="A0A017RWW7"/>
<dbReference type="SUPFAM" id="SSF55331">
    <property type="entry name" value="Tautomerase/MIF"/>
    <property type="match status" value="1"/>
</dbReference>
<dbReference type="RefSeq" id="WP_035378479.1">
    <property type="nucleotide sequence ID" value="NZ_AZQP01000009.1"/>
</dbReference>
<keyword evidence="2" id="KW-1185">Reference proteome</keyword>
<proteinExistence type="predicted"/>
<accession>A0A017RWW7</accession>
<dbReference type="EMBL" id="AZQP01000009">
    <property type="protein sequence ID" value="EYE89036.1"/>
    <property type="molecule type" value="Genomic_DNA"/>
</dbReference>
<dbReference type="InterPro" id="IPR014347">
    <property type="entry name" value="Tautomerase/MIF_sf"/>
</dbReference>
<dbReference type="Proteomes" id="UP000019681">
    <property type="component" value="Unassembled WGS sequence"/>
</dbReference>
<evidence type="ECO:0000313" key="1">
    <source>
        <dbReference type="EMBL" id="EYE89036.1"/>
    </source>
</evidence>
<sequence>MPQIRIRGVKKEDIKTISKEMVDNLEKIIGCPRDYFTIEVLNSTFIQDGEETDGYPFVEVAWFDRGQEIRDKVAEEITMRVKGVTGANVVDVAFSTFEKNSYYENGGHF</sequence>
<evidence type="ECO:0000313" key="2">
    <source>
        <dbReference type="Proteomes" id="UP000019681"/>
    </source>
</evidence>
<dbReference type="OrthoDB" id="5587545at2"/>
<evidence type="ECO:0008006" key="3">
    <source>
        <dbReference type="Google" id="ProtNLM"/>
    </source>
</evidence>
<dbReference type="Gene3D" id="3.30.429.10">
    <property type="entry name" value="Macrophage Migration Inhibitory Factor"/>
    <property type="match status" value="1"/>
</dbReference>
<organism evidence="1 2">
    <name type="scientific">Fervidicella metallireducens AeB</name>
    <dbReference type="NCBI Taxonomy" id="1403537"/>
    <lineage>
        <taxon>Bacteria</taxon>
        <taxon>Bacillati</taxon>
        <taxon>Bacillota</taxon>
        <taxon>Clostridia</taxon>
        <taxon>Eubacteriales</taxon>
        <taxon>Clostridiaceae</taxon>
        <taxon>Fervidicella</taxon>
    </lineage>
</organism>
<gene>
    <name evidence="1" type="ORF">Q428_04300</name>
</gene>
<reference evidence="1 2" key="1">
    <citation type="journal article" date="2014" name="Genome Announc.">
        <title>Draft Genome Sequence of Fervidicella metallireducens Strain AeBT, an Iron-Reducing Thermoanaerobe from the Great Artesian Basin.</title>
        <authorList>
            <person name="Patel B.K."/>
        </authorList>
    </citation>
    <scope>NUCLEOTIDE SEQUENCE [LARGE SCALE GENOMIC DNA]</scope>
    <source>
        <strain evidence="1 2">AeB</strain>
    </source>
</reference>